<evidence type="ECO:0000313" key="4">
    <source>
        <dbReference type="Proteomes" id="UP000286907"/>
    </source>
</evidence>
<evidence type="ECO:0000313" key="3">
    <source>
        <dbReference type="EMBL" id="QAS70354.1"/>
    </source>
</evidence>
<dbReference type="Gene3D" id="3.40.50.300">
    <property type="entry name" value="P-loop containing nucleotide triphosphate hydrolases"/>
    <property type="match status" value="1"/>
</dbReference>
<feature type="region of interest" description="Disordered" evidence="2">
    <location>
        <begin position="39"/>
        <end position="59"/>
    </location>
</feature>
<gene>
    <name evidence="3" type="ORF">DLJ48_07370</name>
</gene>
<reference evidence="3 4" key="1">
    <citation type="journal article" date="2019" name="Syst. Appl. Microbiol.">
        <title>Oenococcus sicerae sp. nov., isolated from French cider.</title>
        <authorList>
            <person name="Cousin F.J."/>
            <person name="Le Guellec R."/>
            <person name="Chagnot C."/>
            <person name="Goux D."/>
            <person name="Dalmasso M."/>
            <person name="Laplace J.M."/>
            <person name="Cretenet M."/>
        </authorList>
    </citation>
    <scope>NUCLEOTIDE SEQUENCE [LARGE SCALE GENOMIC DNA]</scope>
    <source>
        <strain evidence="3 4">UCMA 15228</strain>
    </source>
</reference>
<evidence type="ECO:0000256" key="2">
    <source>
        <dbReference type="SAM" id="MobiDB-lite"/>
    </source>
</evidence>
<keyword evidence="4" id="KW-1185">Reference proteome</keyword>
<accession>A0ABX5QNH3</accession>
<feature type="coiled-coil region" evidence="1">
    <location>
        <begin position="66"/>
        <end position="147"/>
    </location>
</feature>
<evidence type="ECO:0000256" key="1">
    <source>
        <dbReference type="SAM" id="Coils"/>
    </source>
</evidence>
<name>A0ABX5QNH3_9LACO</name>
<keyword evidence="1" id="KW-0175">Coiled coil</keyword>
<feature type="coiled-coil region" evidence="1">
    <location>
        <begin position="184"/>
        <end position="211"/>
    </location>
</feature>
<sequence length="460" mass="53497">MDEINESVSQYLGLKRDFLHLQEPEGDKKGIQSEIKKITQRIKEQPSQSDFSADDGKKYQQQIDSLDQLSREREQIDIDLRSFKNLANQKIELQKDFAEITDETRISLQKYLDDLSMDLNQKWSTKISELKDVKENQSRELDKKIETIKKSPEYLKGNEHISQNEVLSQLIESKKQEQVRLSAFDKFTKNKENLEEKIKDSQDDILAKYQQLRDVQNTLQKDFIIQAGKNGIVEIKLYFKRIRFDEQLNGLLNKGNKSNLDFISHFDSDTDNTIKGLFTETNLSYNQSKGQDDLIQGVFNHKWFELTYELSYEGDDFNQMSQGKRAFVILTLLLEFSEDKKPVIIDQPEDSLDNRAIYKDLTRYLKTKKRERQIILVTHNPNIVVGSDAENIIVANQNSINTPNVNGIKFDYCNGSLENSFEKQEGKSFLASQGIREHVIEVLEGGSDAFEKREKKYNMN</sequence>
<dbReference type="SUPFAM" id="SSF52540">
    <property type="entry name" value="P-loop containing nucleoside triphosphate hydrolases"/>
    <property type="match status" value="1"/>
</dbReference>
<dbReference type="Proteomes" id="UP000286907">
    <property type="component" value="Chromosome"/>
</dbReference>
<organism evidence="3 4">
    <name type="scientific">Oenococcus sicerae</name>
    <dbReference type="NCBI Taxonomy" id="2203724"/>
    <lineage>
        <taxon>Bacteria</taxon>
        <taxon>Bacillati</taxon>
        <taxon>Bacillota</taxon>
        <taxon>Bacilli</taxon>
        <taxon>Lactobacillales</taxon>
        <taxon>Lactobacillaceae</taxon>
        <taxon>Oenococcus</taxon>
    </lineage>
</organism>
<dbReference type="RefSeq" id="WP_128686821.1">
    <property type="nucleotide sequence ID" value="NZ_CP029684.2"/>
</dbReference>
<evidence type="ECO:0008006" key="5">
    <source>
        <dbReference type="Google" id="ProtNLM"/>
    </source>
</evidence>
<dbReference type="EMBL" id="CP029684">
    <property type="protein sequence ID" value="QAS70354.1"/>
    <property type="molecule type" value="Genomic_DNA"/>
</dbReference>
<proteinExistence type="predicted"/>
<dbReference type="InterPro" id="IPR027417">
    <property type="entry name" value="P-loop_NTPase"/>
</dbReference>
<protein>
    <recommendedName>
        <fullName evidence="5">ATPase AAA-type core domain-containing protein</fullName>
    </recommendedName>
</protein>